<proteinExistence type="predicted"/>
<evidence type="ECO:0000256" key="2">
    <source>
        <dbReference type="SAM" id="MobiDB-lite"/>
    </source>
</evidence>
<dbReference type="PANTHER" id="PTHR31005:SF8">
    <property type="entry name" value="DUF4139 DOMAIN-CONTAINING PROTEIN"/>
    <property type="match status" value="1"/>
</dbReference>
<keyword evidence="1" id="KW-0175">Coiled coil</keyword>
<reference evidence="5" key="1">
    <citation type="submission" date="2023-03" db="EMBL/GenBank/DDBJ databases">
        <title>Massive genome expansion in bonnet fungi (Mycena s.s.) driven by repeated elements and novel gene families across ecological guilds.</title>
        <authorList>
            <consortium name="Lawrence Berkeley National Laboratory"/>
            <person name="Harder C.B."/>
            <person name="Miyauchi S."/>
            <person name="Viragh M."/>
            <person name="Kuo A."/>
            <person name="Thoen E."/>
            <person name="Andreopoulos B."/>
            <person name="Lu D."/>
            <person name="Skrede I."/>
            <person name="Drula E."/>
            <person name="Henrissat B."/>
            <person name="Morin E."/>
            <person name="Kohler A."/>
            <person name="Barry K."/>
            <person name="LaButti K."/>
            <person name="Morin E."/>
            <person name="Salamov A."/>
            <person name="Lipzen A."/>
            <person name="Mereny Z."/>
            <person name="Hegedus B."/>
            <person name="Baldrian P."/>
            <person name="Stursova M."/>
            <person name="Weitz H."/>
            <person name="Taylor A."/>
            <person name="Grigoriev I.V."/>
            <person name="Nagy L.G."/>
            <person name="Martin F."/>
            <person name="Kauserud H."/>
        </authorList>
    </citation>
    <scope>NUCLEOTIDE SEQUENCE</scope>
    <source>
        <strain evidence="5">CBHHK002</strain>
    </source>
</reference>
<name>A0AAD7AKC5_9AGAR</name>
<dbReference type="InterPro" id="IPR025554">
    <property type="entry name" value="DUF4140"/>
</dbReference>
<dbReference type="InterPro" id="IPR037291">
    <property type="entry name" value="DUF4139"/>
</dbReference>
<feature type="compositionally biased region" description="Basic residues" evidence="2">
    <location>
        <begin position="326"/>
        <end position="340"/>
    </location>
</feature>
<feature type="coiled-coil region" evidence="1">
    <location>
        <begin position="142"/>
        <end position="176"/>
    </location>
</feature>
<feature type="domain" description="DUF4140" evidence="4">
    <location>
        <begin position="29"/>
        <end position="126"/>
    </location>
</feature>
<dbReference type="NCBIfam" id="TIGR02231">
    <property type="entry name" value="mucoidy inhibitor MuiA family protein"/>
    <property type="match status" value="1"/>
</dbReference>
<comment type="caution">
    <text evidence="5">The sequence shown here is derived from an EMBL/GenBank/DDBJ whole genome shotgun (WGS) entry which is preliminary data.</text>
</comment>
<dbReference type="Pfam" id="PF13598">
    <property type="entry name" value="DUF4139"/>
    <property type="match status" value="1"/>
</dbReference>
<feature type="region of interest" description="Disordered" evidence="2">
    <location>
        <begin position="321"/>
        <end position="349"/>
    </location>
</feature>
<keyword evidence="6" id="KW-1185">Reference proteome</keyword>
<dbReference type="EMBL" id="JARIHO010000006">
    <property type="protein sequence ID" value="KAJ7359960.1"/>
    <property type="molecule type" value="Genomic_DNA"/>
</dbReference>
<evidence type="ECO:0008006" key="7">
    <source>
        <dbReference type="Google" id="ProtNLM"/>
    </source>
</evidence>
<evidence type="ECO:0000259" key="4">
    <source>
        <dbReference type="Pfam" id="PF13600"/>
    </source>
</evidence>
<organism evidence="5 6">
    <name type="scientific">Mycena albidolilacea</name>
    <dbReference type="NCBI Taxonomy" id="1033008"/>
    <lineage>
        <taxon>Eukaryota</taxon>
        <taxon>Fungi</taxon>
        <taxon>Dikarya</taxon>
        <taxon>Basidiomycota</taxon>
        <taxon>Agaricomycotina</taxon>
        <taxon>Agaricomycetes</taxon>
        <taxon>Agaricomycetidae</taxon>
        <taxon>Agaricales</taxon>
        <taxon>Marasmiineae</taxon>
        <taxon>Mycenaceae</taxon>
        <taxon>Mycena</taxon>
    </lineage>
</organism>
<gene>
    <name evidence="5" type="ORF">DFH08DRAFT_1039296</name>
</gene>
<accession>A0AAD7AKC5</accession>
<dbReference type="PANTHER" id="PTHR31005">
    <property type="entry name" value="DUF4139 DOMAIN-CONTAINING PROTEIN"/>
    <property type="match status" value="1"/>
</dbReference>
<feature type="domain" description="DUF4139" evidence="3">
    <location>
        <begin position="206"/>
        <end position="554"/>
    </location>
</feature>
<dbReference type="AlphaFoldDB" id="A0AAD7AKC5"/>
<dbReference type="Proteomes" id="UP001218218">
    <property type="component" value="Unassembled WGS sequence"/>
</dbReference>
<evidence type="ECO:0000256" key="1">
    <source>
        <dbReference type="SAM" id="Coils"/>
    </source>
</evidence>
<dbReference type="Pfam" id="PF13600">
    <property type="entry name" value="DUF4140"/>
    <property type="match status" value="1"/>
</dbReference>
<evidence type="ECO:0000313" key="6">
    <source>
        <dbReference type="Proteomes" id="UP001218218"/>
    </source>
</evidence>
<dbReference type="InterPro" id="IPR011935">
    <property type="entry name" value="CHP02231"/>
</dbReference>
<evidence type="ECO:0000313" key="5">
    <source>
        <dbReference type="EMBL" id="KAJ7359960.1"/>
    </source>
</evidence>
<sequence>MSADHPPPAFEPLSSIELNSGTDSVIVGVTLYPSRAEVTRHYALSVKTGLNQVKIGGLPSVFDTHSLRASVEGAATIHDVTASTERGRRESLTSAGLTALLRSRQSVSDALLRCDQARDSLQTYITSITARDLPVAELAGSIEEYESAGNKVDARRAELSEQLAKLDKDIQEERAMLNKHHFENDTLRGSVALSLFAEAAGDVEMTLIYGVFCASWKARYDIRVDTDTNVDTKDAKSPSVAITFKADVQQSTGEAWTDVPLTLATADTVMVENEPNLPPWALGINWTLAGAASPTSISALSRPASPTFISPMPYIPDIRRVPPNARCRRGVNRSLSRSRSRSSSPSRDQWYVPPRGGFLEVAMPYTKNLPFTLFCVPGLVTIPSNTLPGAAPQTLTVSQGTPRAEMSWVAAPKVDNRVNLNAEIARASVEDAFLAFGGPADVYINGEFVSSCHVPALGLNESFLCPLGVDTSIQITYPPVRTTTTALAPTKDKFSFFKRKSPECHPATHYRYLQHITVRNDKISTPVTRLKIVDQIPVTNDAQIRMKLLNPPLPLPAFKSSNAGRNGDGVLRRLGAALGLISRPNSKSDTPWQWSEPLVHNYKQVMIDASKGASVIAQWDHSTAGYHSHCSHNLSWLCSLPAQGAVDLTLEWEVVLTSMPGWNGMTPQIYGL</sequence>
<protein>
    <recommendedName>
        <fullName evidence="7">Mucoidy inhibitor A</fullName>
    </recommendedName>
</protein>
<evidence type="ECO:0000259" key="3">
    <source>
        <dbReference type="Pfam" id="PF13598"/>
    </source>
</evidence>